<accession>A0A5B7JV33</accession>
<dbReference type="EMBL" id="VSRR010108234">
    <property type="protein sequence ID" value="MPC97007.1"/>
    <property type="molecule type" value="Genomic_DNA"/>
</dbReference>
<evidence type="ECO:0000313" key="2">
    <source>
        <dbReference type="Proteomes" id="UP000324222"/>
    </source>
</evidence>
<name>A0A5B7JV33_PORTR</name>
<organism evidence="1 2">
    <name type="scientific">Portunus trituberculatus</name>
    <name type="common">Swimming crab</name>
    <name type="synonym">Neptunus trituberculatus</name>
    <dbReference type="NCBI Taxonomy" id="210409"/>
    <lineage>
        <taxon>Eukaryota</taxon>
        <taxon>Metazoa</taxon>
        <taxon>Ecdysozoa</taxon>
        <taxon>Arthropoda</taxon>
        <taxon>Crustacea</taxon>
        <taxon>Multicrustacea</taxon>
        <taxon>Malacostraca</taxon>
        <taxon>Eumalacostraca</taxon>
        <taxon>Eucarida</taxon>
        <taxon>Decapoda</taxon>
        <taxon>Pleocyemata</taxon>
        <taxon>Brachyura</taxon>
        <taxon>Eubrachyura</taxon>
        <taxon>Portunoidea</taxon>
        <taxon>Portunidae</taxon>
        <taxon>Portuninae</taxon>
        <taxon>Portunus</taxon>
    </lineage>
</organism>
<sequence>MCLRVFLSFTRPFRRPPCTGNTDNQRNATEYCGRVKRCTANVGMGAAYPYLEKIEQRNAQRQESGPRRYMYRFISNFTGAFIPKTLTGFQGG</sequence>
<gene>
    <name evidence="1" type="ORF">E2C01_092294</name>
</gene>
<dbReference type="AlphaFoldDB" id="A0A5B7JV33"/>
<reference evidence="1 2" key="1">
    <citation type="submission" date="2019-05" db="EMBL/GenBank/DDBJ databases">
        <title>Another draft genome of Portunus trituberculatus and its Hox gene families provides insights of decapod evolution.</title>
        <authorList>
            <person name="Jeong J.-H."/>
            <person name="Song I."/>
            <person name="Kim S."/>
            <person name="Choi T."/>
            <person name="Kim D."/>
            <person name="Ryu S."/>
            <person name="Kim W."/>
        </authorList>
    </citation>
    <scope>NUCLEOTIDE SEQUENCE [LARGE SCALE GENOMIC DNA]</scope>
    <source>
        <tissue evidence="1">Muscle</tissue>
    </source>
</reference>
<proteinExistence type="predicted"/>
<comment type="caution">
    <text evidence="1">The sequence shown here is derived from an EMBL/GenBank/DDBJ whole genome shotgun (WGS) entry which is preliminary data.</text>
</comment>
<evidence type="ECO:0000313" key="1">
    <source>
        <dbReference type="EMBL" id="MPC97007.1"/>
    </source>
</evidence>
<keyword evidence="2" id="KW-1185">Reference proteome</keyword>
<dbReference type="Proteomes" id="UP000324222">
    <property type="component" value="Unassembled WGS sequence"/>
</dbReference>
<protein>
    <submittedName>
        <fullName evidence="1">Uncharacterized protein</fullName>
    </submittedName>
</protein>